<keyword evidence="2" id="KW-1185">Reference proteome</keyword>
<organism evidence="1 2">
    <name type="scientific">Plantactinospora solaniradicis</name>
    <dbReference type="NCBI Taxonomy" id="1723736"/>
    <lineage>
        <taxon>Bacteria</taxon>
        <taxon>Bacillati</taxon>
        <taxon>Actinomycetota</taxon>
        <taxon>Actinomycetes</taxon>
        <taxon>Micromonosporales</taxon>
        <taxon>Micromonosporaceae</taxon>
        <taxon>Plantactinospora</taxon>
    </lineage>
</organism>
<dbReference type="EMBL" id="JBHSPR010000044">
    <property type="protein sequence ID" value="MFC6021538.1"/>
    <property type="molecule type" value="Genomic_DNA"/>
</dbReference>
<comment type="caution">
    <text evidence="1">The sequence shown here is derived from an EMBL/GenBank/DDBJ whole genome shotgun (WGS) entry which is preliminary data.</text>
</comment>
<proteinExistence type="predicted"/>
<name>A0ABW1KKX4_9ACTN</name>
<accession>A0ABW1KKX4</accession>
<protein>
    <submittedName>
        <fullName evidence="1">Uncharacterized protein</fullName>
    </submittedName>
</protein>
<evidence type="ECO:0000313" key="2">
    <source>
        <dbReference type="Proteomes" id="UP001596203"/>
    </source>
</evidence>
<dbReference type="RefSeq" id="WP_377429831.1">
    <property type="nucleotide sequence ID" value="NZ_JBHSPR010000044.1"/>
</dbReference>
<gene>
    <name evidence="1" type="ORF">ACFP2T_35890</name>
</gene>
<reference evidence="2" key="1">
    <citation type="journal article" date="2019" name="Int. J. Syst. Evol. Microbiol.">
        <title>The Global Catalogue of Microorganisms (GCM) 10K type strain sequencing project: providing services to taxonomists for standard genome sequencing and annotation.</title>
        <authorList>
            <consortium name="The Broad Institute Genomics Platform"/>
            <consortium name="The Broad Institute Genome Sequencing Center for Infectious Disease"/>
            <person name="Wu L."/>
            <person name="Ma J."/>
        </authorList>
    </citation>
    <scope>NUCLEOTIDE SEQUENCE [LARGE SCALE GENOMIC DNA]</scope>
    <source>
        <strain evidence="2">ZS-35-S2</strain>
    </source>
</reference>
<evidence type="ECO:0000313" key="1">
    <source>
        <dbReference type="EMBL" id="MFC6021538.1"/>
    </source>
</evidence>
<sequence>MKILSADLSRLCYNAIQFSAKDSSLGGVVALGGSADLSTLTVWACDDYVALADHAPAEVSEDFSWFLALKEVKDLEKTLRDYDGEIFLSETAGHLDLDEHDWPLAEDPPDFQPVVNILSFAPNPVADPSTPFAIRAARFTKFRLLRTPQSPSTKDEYPVDFLWDGDLLRWKCGPTLRGVVAPLHRQSFESVSGEEVTGIEDLFSEEREEVLW</sequence>
<dbReference type="Proteomes" id="UP001596203">
    <property type="component" value="Unassembled WGS sequence"/>
</dbReference>